<accession>A0A1Y2C889</accession>
<comment type="caution">
    <text evidence="2">The sequence shown here is derived from an EMBL/GenBank/DDBJ whole genome shotgun (WGS) entry which is preliminary data.</text>
</comment>
<dbReference type="EMBL" id="MCGR01000129">
    <property type="protein sequence ID" value="ORY43251.1"/>
    <property type="molecule type" value="Genomic_DNA"/>
</dbReference>
<feature type="compositionally biased region" description="Low complexity" evidence="1">
    <location>
        <begin position="189"/>
        <end position="199"/>
    </location>
</feature>
<reference evidence="2 3" key="1">
    <citation type="submission" date="2016-07" db="EMBL/GenBank/DDBJ databases">
        <title>Pervasive Adenine N6-methylation of Active Genes in Fungi.</title>
        <authorList>
            <consortium name="DOE Joint Genome Institute"/>
            <person name="Mondo S.J."/>
            <person name="Dannebaum R.O."/>
            <person name="Kuo R.C."/>
            <person name="Labutti K."/>
            <person name="Haridas S."/>
            <person name="Kuo A."/>
            <person name="Salamov A."/>
            <person name="Ahrendt S.R."/>
            <person name="Lipzen A."/>
            <person name="Sullivan W."/>
            <person name="Andreopoulos W.B."/>
            <person name="Clum A."/>
            <person name="Lindquist E."/>
            <person name="Daum C."/>
            <person name="Ramamoorthy G.K."/>
            <person name="Gryganskyi A."/>
            <person name="Culley D."/>
            <person name="Magnuson J.K."/>
            <person name="James T.Y."/>
            <person name="O'Malley M.A."/>
            <person name="Stajich J.E."/>
            <person name="Spatafora J.W."/>
            <person name="Visel A."/>
            <person name="Grigoriev I.V."/>
        </authorList>
    </citation>
    <scope>NUCLEOTIDE SEQUENCE [LARGE SCALE GENOMIC DNA]</scope>
    <source>
        <strain evidence="2 3">62-1032</strain>
    </source>
</reference>
<sequence length="223" mass="23047">MLARERMMKDQALTGGQGPSGYGDGQQQHQFGAPKAGMSQWGPMGPAAPLHQQPTSYAYGGHPHRTCFFSSVIPTQHADSSSFADAATPAAAAQGHPPGSFPISHPQQHTPRPGPIHTKEDRSLSGNAFSMGTPAFSSMHWPAGAPSTSAGNMPAPGVVGGGNGGAGGDEEALKQLSELQKQLEENLKLQEAQGPAPKGAAGGAEKEQQQPTPAASGWFPKLW</sequence>
<dbReference type="InParanoid" id="A0A1Y2C889"/>
<feature type="region of interest" description="Disordered" evidence="1">
    <location>
        <begin position="183"/>
        <end position="223"/>
    </location>
</feature>
<feature type="compositionally biased region" description="Gly residues" evidence="1">
    <location>
        <begin position="15"/>
        <end position="24"/>
    </location>
</feature>
<organism evidence="2 3">
    <name type="scientific">Leucosporidium creatinivorum</name>
    <dbReference type="NCBI Taxonomy" id="106004"/>
    <lineage>
        <taxon>Eukaryota</taxon>
        <taxon>Fungi</taxon>
        <taxon>Dikarya</taxon>
        <taxon>Basidiomycota</taxon>
        <taxon>Pucciniomycotina</taxon>
        <taxon>Microbotryomycetes</taxon>
        <taxon>Leucosporidiales</taxon>
        <taxon>Leucosporidium</taxon>
    </lineage>
</organism>
<name>A0A1Y2C889_9BASI</name>
<evidence type="ECO:0000313" key="3">
    <source>
        <dbReference type="Proteomes" id="UP000193467"/>
    </source>
</evidence>
<feature type="region of interest" description="Disordered" evidence="1">
    <location>
        <begin position="1"/>
        <end position="37"/>
    </location>
</feature>
<keyword evidence="3" id="KW-1185">Reference proteome</keyword>
<protein>
    <submittedName>
        <fullName evidence="2">Uncharacterized protein</fullName>
    </submittedName>
</protein>
<feature type="compositionally biased region" description="Low complexity" evidence="1">
    <location>
        <begin position="80"/>
        <end position="93"/>
    </location>
</feature>
<evidence type="ECO:0000313" key="2">
    <source>
        <dbReference type="EMBL" id="ORY43251.1"/>
    </source>
</evidence>
<dbReference type="Proteomes" id="UP000193467">
    <property type="component" value="Unassembled WGS sequence"/>
</dbReference>
<gene>
    <name evidence="2" type="ORF">BCR35DRAFT_311220</name>
</gene>
<proteinExistence type="predicted"/>
<evidence type="ECO:0000256" key="1">
    <source>
        <dbReference type="SAM" id="MobiDB-lite"/>
    </source>
</evidence>
<dbReference type="AlphaFoldDB" id="A0A1Y2C889"/>
<feature type="region of interest" description="Disordered" evidence="1">
    <location>
        <begin position="80"/>
        <end position="121"/>
    </location>
</feature>